<dbReference type="UniPathway" id="UPA00143"/>
<evidence type="ECO:0000256" key="1">
    <source>
        <dbReference type="ARBA" id="ARBA00000900"/>
    </source>
</evidence>
<dbReference type="Pfam" id="PF25598">
    <property type="entry name" value="ARM_PUB"/>
    <property type="match status" value="1"/>
</dbReference>
<dbReference type="PROSITE" id="PS50176">
    <property type="entry name" value="ARM_REPEAT"/>
    <property type="match status" value="3"/>
</dbReference>
<dbReference type="GO" id="GO:0016567">
    <property type="term" value="P:protein ubiquitination"/>
    <property type="evidence" value="ECO:0007669"/>
    <property type="project" value="UniProtKB-UniPathway"/>
</dbReference>
<dbReference type="InterPro" id="IPR016024">
    <property type="entry name" value="ARM-type_fold"/>
</dbReference>
<evidence type="ECO:0000313" key="13">
    <source>
        <dbReference type="Proteomes" id="UP000264353"/>
    </source>
</evidence>
<dbReference type="InterPro" id="IPR058678">
    <property type="entry name" value="ARM_PUB"/>
</dbReference>
<evidence type="ECO:0000259" key="9">
    <source>
        <dbReference type="PROSITE" id="PS51698"/>
    </source>
</evidence>
<evidence type="ECO:0000313" key="12">
    <source>
        <dbReference type="EMBL" id="VDC59960.1"/>
    </source>
</evidence>
<dbReference type="SUPFAM" id="SSF57850">
    <property type="entry name" value="RING/U-box"/>
    <property type="match status" value="1"/>
</dbReference>
<name>A0A397Y016_BRACM</name>
<dbReference type="Proteomes" id="UP000264353">
    <property type="component" value="Chromosome A9"/>
</dbReference>
<comment type="pathway">
    <text evidence="3">Protein modification; protein ubiquitination.</text>
</comment>
<evidence type="ECO:0000256" key="3">
    <source>
        <dbReference type="ARBA" id="ARBA00004906"/>
    </source>
</evidence>
<dbReference type="InterPro" id="IPR011989">
    <property type="entry name" value="ARM-like"/>
</dbReference>
<feature type="repeat" description="ARM" evidence="8">
    <location>
        <begin position="498"/>
        <end position="540"/>
    </location>
</feature>
<dbReference type="FunFam" id="3.30.40.10:FF:000442">
    <property type="entry name" value="RING-type E3 ubiquitin transferase"/>
    <property type="match status" value="1"/>
</dbReference>
<evidence type="ECO:0000256" key="8">
    <source>
        <dbReference type="PROSITE-ProRule" id="PRU00259"/>
    </source>
</evidence>
<evidence type="ECO:0000256" key="5">
    <source>
        <dbReference type="ARBA" id="ARBA00022679"/>
    </source>
</evidence>
<dbReference type="InterPro" id="IPR000225">
    <property type="entry name" value="Armadillo"/>
</dbReference>
<dbReference type="FunFam" id="1.20.930.20:FF:000002">
    <property type="entry name" value="RING-type E3 ubiquitin transferase"/>
    <property type="match status" value="1"/>
</dbReference>
<proteinExistence type="predicted"/>
<feature type="domain" description="U-box" evidence="9">
    <location>
        <begin position="281"/>
        <end position="355"/>
    </location>
</feature>
<comment type="catalytic activity">
    <reaction evidence="1">
        <text>S-ubiquitinyl-[E2 ubiquitin-conjugating enzyme]-L-cysteine + [acceptor protein]-L-lysine = [E2 ubiquitin-conjugating enzyme]-L-cysteine + N(6)-ubiquitinyl-[acceptor protein]-L-lysine.</text>
        <dbReference type="EC" id="2.3.2.27"/>
    </reaction>
</comment>
<gene>
    <name evidence="12" type="ORF">BRAA09T37571Z</name>
    <name evidence="10" type="ORF">BRAPAZ1V2_A09P21140.2</name>
    <name evidence="11" type="ORF">BRARA_I01725</name>
</gene>
<dbReference type="InterPro" id="IPR057623">
    <property type="entry name" value="PUB12-19-like_N"/>
</dbReference>
<dbReference type="EMBL" id="LS974625">
    <property type="protein sequence ID" value="CAG7861647.1"/>
    <property type="molecule type" value="Genomic_DNA"/>
</dbReference>
<evidence type="ECO:0000256" key="7">
    <source>
        <dbReference type="ARBA" id="ARBA00022786"/>
    </source>
</evidence>
<organism evidence="11 13">
    <name type="scientific">Brassica campestris</name>
    <name type="common">Field mustard</name>
    <dbReference type="NCBI Taxonomy" id="3711"/>
    <lineage>
        <taxon>Eukaryota</taxon>
        <taxon>Viridiplantae</taxon>
        <taxon>Streptophyta</taxon>
        <taxon>Embryophyta</taxon>
        <taxon>Tracheophyta</taxon>
        <taxon>Spermatophyta</taxon>
        <taxon>Magnoliopsida</taxon>
        <taxon>eudicotyledons</taxon>
        <taxon>Gunneridae</taxon>
        <taxon>Pentapetalae</taxon>
        <taxon>rosids</taxon>
        <taxon>malvids</taxon>
        <taxon>Brassicales</taxon>
        <taxon>Brassicaceae</taxon>
        <taxon>Brassiceae</taxon>
        <taxon>Brassica</taxon>
    </lineage>
</organism>
<dbReference type="Proteomes" id="UP000694005">
    <property type="component" value="Chromosome A09"/>
</dbReference>
<dbReference type="PANTHER" id="PTHR23315">
    <property type="entry name" value="U BOX DOMAIN-CONTAINING"/>
    <property type="match status" value="1"/>
</dbReference>
<dbReference type="EMBL" id="CM010636">
    <property type="protein sequence ID" value="RID44964.1"/>
    <property type="molecule type" value="Genomic_DNA"/>
</dbReference>
<dbReference type="InterPro" id="IPR036537">
    <property type="entry name" value="Adaptor_Cbl_N_dom_sf"/>
</dbReference>
<feature type="repeat" description="ARM" evidence="8">
    <location>
        <begin position="457"/>
        <end position="499"/>
    </location>
</feature>
<dbReference type="GO" id="GO:0007166">
    <property type="term" value="P:cell surface receptor signaling pathway"/>
    <property type="evidence" value="ECO:0007669"/>
    <property type="project" value="InterPro"/>
</dbReference>
<dbReference type="PANTHER" id="PTHR23315:SF349">
    <property type="entry name" value="U-BOX DOMAIN-CONTAINING PROTEIN 15"/>
    <property type="match status" value="1"/>
</dbReference>
<dbReference type="FunFam" id="1.25.10.10:FF:000082">
    <property type="entry name" value="RING-type E3 ubiquitin transferase"/>
    <property type="match status" value="1"/>
</dbReference>
<dbReference type="PROSITE" id="PS51698">
    <property type="entry name" value="U_BOX"/>
    <property type="match status" value="1"/>
</dbReference>
<dbReference type="InterPro" id="IPR045210">
    <property type="entry name" value="RING-Ubox_PUB"/>
</dbReference>
<comment type="function">
    <text evidence="2">Functions as an E3 ubiquitin ligase.</text>
</comment>
<feature type="repeat" description="ARM" evidence="8">
    <location>
        <begin position="416"/>
        <end position="458"/>
    </location>
</feature>
<dbReference type="Gene3D" id="1.25.10.10">
    <property type="entry name" value="Leucine-rich Repeat Variant"/>
    <property type="match status" value="1"/>
</dbReference>
<dbReference type="EMBL" id="LR031568">
    <property type="protein sequence ID" value="VDC59960.1"/>
    <property type="molecule type" value="Genomic_DNA"/>
</dbReference>
<accession>A0A397Y016</accession>
<dbReference type="AlphaFoldDB" id="A0A397Y016"/>
<protein>
    <recommendedName>
        <fullName evidence="4">RING-type E3 ubiquitin transferase</fullName>
        <ecNumber evidence="4">2.3.2.27</ecNumber>
    </recommendedName>
</protein>
<dbReference type="Gramene" id="A09p21140.2_BraZ1">
    <property type="protein sequence ID" value="A09p21140.2_BraZ1.CDS"/>
    <property type="gene ID" value="A09g21140.2_BraZ1"/>
</dbReference>
<dbReference type="Pfam" id="PF04564">
    <property type="entry name" value="U-box"/>
    <property type="match status" value="1"/>
</dbReference>
<keyword evidence="7" id="KW-0833">Ubl conjugation pathway</keyword>
<reference evidence="11 13" key="1">
    <citation type="submission" date="2018-06" db="EMBL/GenBank/DDBJ databases">
        <title>WGS assembly of Brassica rapa FPsc.</title>
        <authorList>
            <person name="Bowman J."/>
            <person name="Kohchi T."/>
            <person name="Yamato K."/>
            <person name="Jenkins J."/>
            <person name="Shu S."/>
            <person name="Ishizaki K."/>
            <person name="Yamaoka S."/>
            <person name="Nishihama R."/>
            <person name="Nakamura Y."/>
            <person name="Berger F."/>
            <person name="Adam C."/>
            <person name="Aki S."/>
            <person name="Althoff F."/>
            <person name="Araki T."/>
            <person name="Arteaga-Vazquez M."/>
            <person name="Balasubrmanian S."/>
            <person name="Bauer D."/>
            <person name="Boehm C."/>
            <person name="Briginshaw L."/>
            <person name="Caballero-Perez J."/>
            <person name="Catarino B."/>
            <person name="Chen F."/>
            <person name="Chiyoda S."/>
            <person name="Chovatia M."/>
            <person name="Davies K."/>
            <person name="Delmans M."/>
            <person name="Demura T."/>
            <person name="Dierschke T."/>
            <person name="Dolan L."/>
            <person name="Dorantes-Acosta A."/>
            <person name="Eklund D."/>
            <person name="Florent S."/>
            <person name="Flores-Sandoval E."/>
            <person name="Fujiyama A."/>
            <person name="Fukuzawa H."/>
            <person name="Galik B."/>
            <person name="Grimanelli D."/>
            <person name="Grimwood J."/>
            <person name="Grossniklaus U."/>
            <person name="Hamada T."/>
            <person name="Haseloff J."/>
            <person name="Hetherington A."/>
            <person name="Higo A."/>
            <person name="Hirakawa Y."/>
            <person name="Hundley H."/>
            <person name="Ikeda Y."/>
            <person name="Inoue K."/>
            <person name="Inoue S."/>
            <person name="Ishida S."/>
            <person name="Jia Q."/>
            <person name="Kakita M."/>
            <person name="Kanazawa T."/>
            <person name="Kawai Y."/>
            <person name="Kawashima T."/>
            <person name="Kennedy M."/>
            <person name="Kinose K."/>
            <person name="Kinoshita T."/>
            <person name="Kohara Y."/>
            <person name="Koide E."/>
            <person name="Komatsu K."/>
            <person name="Kopischke S."/>
            <person name="Kubo M."/>
            <person name="Kyozuka J."/>
            <person name="Lagercrantz U."/>
            <person name="Lin S."/>
            <person name="Lindquist E."/>
            <person name="Lipzen A."/>
            <person name="Lu C."/>
            <person name="Luna E."/>
            <person name="Martienssen R."/>
            <person name="Minamino N."/>
            <person name="Mizutani M."/>
            <person name="Mizutani M."/>
            <person name="Mochizuki N."/>
            <person name="Monte I."/>
            <person name="Mosher R."/>
            <person name="Nagasaki H."/>
            <person name="Nakagami H."/>
            <person name="Naramoto S."/>
            <person name="Nishitani K."/>
            <person name="Ohtani M."/>
            <person name="Okamoto T."/>
            <person name="Okumura M."/>
            <person name="Phillips J."/>
            <person name="Pollak B."/>
            <person name="Reinders A."/>
            <person name="Roevekamp M."/>
            <person name="Sano R."/>
            <person name="Sawa S."/>
            <person name="Schmid M."/>
            <person name="Shirakawa M."/>
            <person name="Solano R."/>
            <person name="Spunde A."/>
            <person name="Suetsugu N."/>
            <person name="Sugano S."/>
            <person name="Sugiyama A."/>
            <person name="Sun R."/>
            <person name="Suzuki Y."/>
            <person name="Takenaka M."/>
            <person name="Takezawa D."/>
            <person name="Tomogane H."/>
            <person name="Tsuzuki M."/>
            <person name="Ueda T."/>
            <person name="Umeda M."/>
            <person name="Ward J."/>
            <person name="Watanabe Y."/>
            <person name="Yazaki K."/>
            <person name="Yokoyama R."/>
            <person name="Yoshitake Y."/>
            <person name="Yotsui I."/>
            <person name="Zachgo S."/>
            <person name="Schmutz J."/>
        </authorList>
    </citation>
    <scope>NUCLEOTIDE SEQUENCE [LARGE SCALE GENOMIC DNA]</scope>
    <source>
        <strain evidence="13">cv. B-3</strain>
    </source>
</reference>
<dbReference type="InterPro" id="IPR013083">
    <property type="entry name" value="Znf_RING/FYVE/PHD"/>
</dbReference>
<dbReference type="SMART" id="SM00185">
    <property type="entry name" value="ARM"/>
    <property type="match status" value="5"/>
</dbReference>
<reference evidence="12" key="2">
    <citation type="submission" date="2018-11" db="EMBL/GenBank/DDBJ databases">
        <authorList>
            <consortium name="Genoscope - CEA"/>
            <person name="William W."/>
        </authorList>
    </citation>
    <scope>NUCLEOTIDE SEQUENCE</scope>
</reference>
<dbReference type="Pfam" id="PF25368">
    <property type="entry name" value="PUB10_N"/>
    <property type="match status" value="1"/>
</dbReference>
<dbReference type="CDD" id="cd16664">
    <property type="entry name" value="RING-Ubox_PUB"/>
    <property type="match status" value="1"/>
</dbReference>
<evidence type="ECO:0000256" key="4">
    <source>
        <dbReference type="ARBA" id="ARBA00012483"/>
    </source>
</evidence>
<dbReference type="GO" id="GO:0061630">
    <property type="term" value="F:ubiquitin protein ligase activity"/>
    <property type="evidence" value="ECO:0007669"/>
    <property type="project" value="UniProtKB-EC"/>
</dbReference>
<evidence type="ECO:0000256" key="6">
    <source>
        <dbReference type="ARBA" id="ARBA00022737"/>
    </source>
</evidence>
<dbReference type="InterPro" id="IPR003613">
    <property type="entry name" value="Ubox_domain"/>
</dbReference>
<evidence type="ECO:0000313" key="11">
    <source>
        <dbReference type="EMBL" id="RID44964.1"/>
    </source>
</evidence>
<dbReference type="Gene3D" id="1.20.930.20">
    <property type="entry name" value="Adaptor protein Cbl, N-terminal domain"/>
    <property type="match status" value="1"/>
</dbReference>
<keyword evidence="6" id="KW-0677">Repeat</keyword>
<evidence type="ECO:0000313" key="10">
    <source>
        <dbReference type="EMBL" id="CAG7861647.1"/>
    </source>
</evidence>
<dbReference type="Gene3D" id="3.30.40.10">
    <property type="entry name" value="Zinc/RING finger domain, C3HC4 (zinc finger)"/>
    <property type="match status" value="1"/>
</dbReference>
<keyword evidence="5" id="KW-0808">Transferase</keyword>
<dbReference type="SMART" id="SM00504">
    <property type="entry name" value="Ubox"/>
    <property type="match status" value="1"/>
</dbReference>
<sequence length="655" mass="73374">MVVMDLDEESTREGENIEEVVNAEESIDDEAIDIHEEEVGDVKDDLVGEIITTIEFVDQISDYRRTQQKECFNLVRRLKILIPFMDEIRGFEFPSPESCMRFLNRLRKVILAARKLLETCNNGSKIFLALDSELIMTRFHSIYEKLNRVLVKTPFDELRISDEVKDEVGSLCKQLKKARRRTDTQDIELAVDMMVMFSKTDPRNSDSAIIERLAKKLELQTIEDLKTETIAIKALVQEKGGLSIETKQHIIELLNKFKKLQGVEATDVLYEPVINKSTSLILPHEFLCPITLEIMQDPVIIATGQTYEKEGIQKWFDAGHKTCPKTGQTLDHLSLAPNFALKNIILQWCEKNNFKIPEKETSLHSENDSEEQKDEVSLLVEALSSSQLEEQRASVKQMRLLAKENPENRVLIANAGAIPLLVQLLSYPDSGIQENAVTTLLNLSIDETNKKLISDEGAIPDIIEILQNGTREARENSAAALFSLSMLDENKVTIGLSDGIPPLVELLQHGTSRGKKDALTALFNLSLNSANKGRAIDAGIVQPLLQLLKDRNLGMIDEALSILLLLVSHPEGRQAIGQLSFIETLVDFIRQGTPKNKECAASVLLELGSNNSSFILAALQFGVYEYLVEITSSGTNRAQRKANALIQLISKSEQI</sequence>
<dbReference type="EC" id="2.3.2.27" evidence="4"/>
<dbReference type="SUPFAM" id="SSF48371">
    <property type="entry name" value="ARM repeat"/>
    <property type="match status" value="1"/>
</dbReference>
<evidence type="ECO:0000256" key="2">
    <source>
        <dbReference type="ARBA" id="ARBA00003861"/>
    </source>
</evidence>